<dbReference type="EMBL" id="RWJF01000001">
    <property type="protein sequence ID" value="RST30377.1"/>
    <property type="molecule type" value="Genomic_DNA"/>
</dbReference>
<feature type="domain" description="Glycosyltransferase subfamily 4-like N-terminal" evidence="3">
    <location>
        <begin position="14"/>
        <end position="164"/>
    </location>
</feature>
<dbReference type="Pfam" id="PF00534">
    <property type="entry name" value="Glycos_transf_1"/>
    <property type="match status" value="1"/>
</dbReference>
<organism evidence="4 5">
    <name type="scientific">Sphingomonas ginkgonis</name>
    <dbReference type="NCBI Taxonomy" id="2315330"/>
    <lineage>
        <taxon>Bacteria</taxon>
        <taxon>Pseudomonadati</taxon>
        <taxon>Pseudomonadota</taxon>
        <taxon>Alphaproteobacteria</taxon>
        <taxon>Sphingomonadales</taxon>
        <taxon>Sphingomonadaceae</taxon>
        <taxon>Sphingomonas</taxon>
    </lineage>
</organism>
<evidence type="ECO:0000313" key="4">
    <source>
        <dbReference type="EMBL" id="RST30377.1"/>
    </source>
</evidence>
<dbReference type="AlphaFoldDB" id="A0A3R9YI13"/>
<dbReference type="GO" id="GO:0009103">
    <property type="term" value="P:lipopolysaccharide biosynthetic process"/>
    <property type="evidence" value="ECO:0007669"/>
    <property type="project" value="TreeGrafter"/>
</dbReference>
<dbReference type="OrthoDB" id="9801609at2"/>
<dbReference type="Proteomes" id="UP000274661">
    <property type="component" value="Unassembled WGS sequence"/>
</dbReference>
<dbReference type="SUPFAM" id="SSF53756">
    <property type="entry name" value="UDP-Glycosyltransferase/glycogen phosphorylase"/>
    <property type="match status" value="1"/>
</dbReference>
<keyword evidence="5" id="KW-1185">Reference proteome</keyword>
<evidence type="ECO:0000259" key="2">
    <source>
        <dbReference type="Pfam" id="PF00534"/>
    </source>
</evidence>
<keyword evidence="1 4" id="KW-0808">Transferase</keyword>
<sequence>MQVSLVVDALAPQMGGIGRYTLELVRGLPSVPGVSHVDHYAHGRLFDDVKPLLTNQRMPKRSWTRRWRDRRQWQRLARSSIVHAPNYFLPRGVEQGVMTVHDLSVFRFPETHPAERIRHFEKHFLDSLVRARRLITDTATVRDEIVADFGIAAERIKVVPLGVSSSFRPHSPGELAEPLRGLGLQAGRYTLCVSTIEPRKRIAELLRVWRDLPAALRADNPLVLAGGPGWRNESIMAAIAEGEAAGWLTHCAFVPEALMPALYAGAKLFIYPSIYEGFGLPPIEAMASGVPVIAADRSCMPEVCGAAARYTDPDDHGGFRNAVCEALEDGAWLEQAAKASVAHAAQYSWRACVEATAAVYAML</sequence>
<dbReference type="InterPro" id="IPR028098">
    <property type="entry name" value="Glyco_trans_4-like_N"/>
</dbReference>
<proteinExistence type="predicted"/>
<protein>
    <submittedName>
        <fullName evidence="4">Glycosyltransferase family 1 protein</fullName>
    </submittedName>
</protein>
<evidence type="ECO:0000313" key="5">
    <source>
        <dbReference type="Proteomes" id="UP000274661"/>
    </source>
</evidence>
<dbReference type="PANTHER" id="PTHR46401:SF2">
    <property type="entry name" value="GLYCOSYLTRANSFERASE WBBK-RELATED"/>
    <property type="match status" value="1"/>
</dbReference>
<dbReference type="CDD" id="cd03809">
    <property type="entry name" value="GT4_MtfB-like"/>
    <property type="match status" value="1"/>
</dbReference>
<evidence type="ECO:0000256" key="1">
    <source>
        <dbReference type="ARBA" id="ARBA00022679"/>
    </source>
</evidence>
<dbReference type="Pfam" id="PF13439">
    <property type="entry name" value="Glyco_transf_4"/>
    <property type="match status" value="1"/>
</dbReference>
<dbReference type="PANTHER" id="PTHR46401">
    <property type="entry name" value="GLYCOSYLTRANSFERASE WBBK-RELATED"/>
    <property type="match status" value="1"/>
</dbReference>
<reference evidence="4 5" key="1">
    <citation type="submission" date="2018-12" db="EMBL/GenBank/DDBJ databases">
        <title>Sphingomonas sp. HMF7854 Genome sequencing and assembly.</title>
        <authorList>
            <person name="Cha I."/>
            <person name="Kang H."/>
            <person name="Kim H."/>
            <person name="Kang J."/>
            <person name="Joh K."/>
        </authorList>
    </citation>
    <scope>NUCLEOTIDE SEQUENCE [LARGE SCALE GENOMIC DNA]</scope>
    <source>
        <strain evidence="4 5">HMF7854</strain>
    </source>
</reference>
<dbReference type="GO" id="GO:0016757">
    <property type="term" value="F:glycosyltransferase activity"/>
    <property type="evidence" value="ECO:0007669"/>
    <property type="project" value="InterPro"/>
</dbReference>
<accession>A0A3R9YI13</accession>
<name>A0A3R9YI13_9SPHN</name>
<gene>
    <name evidence="4" type="ORF">HMF7854_05735</name>
</gene>
<dbReference type="Gene3D" id="3.40.50.2000">
    <property type="entry name" value="Glycogen Phosphorylase B"/>
    <property type="match status" value="2"/>
</dbReference>
<dbReference type="InterPro" id="IPR001296">
    <property type="entry name" value="Glyco_trans_1"/>
</dbReference>
<feature type="domain" description="Glycosyl transferase family 1" evidence="2">
    <location>
        <begin position="188"/>
        <end position="331"/>
    </location>
</feature>
<comment type="caution">
    <text evidence="4">The sequence shown here is derived from an EMBL/GenBank/DDBJ whole genome shotgun (WGS) entry which is preliminary data.</text>
</comment>
<evidence type="ECO:0000259" key="3">
    <source>
        <dbReference type="Pfam" id="PF13439"/>
    </source>
</evidence>